<sequence length="163" mass="17527">MSASVVGTLRSVPSEIAGIAHTKITRIAHSIGGAPVRNPGARPNVGGCVKSPFRRRRRRPRKRPAVATEPEVIDWPKDGSGKGSGLMSAIRGDSSSGAGFGPGMFADLQAAFGGAGKQIQLEEQEKEKTRRHELHTHSTPGRDDLDSGTIRITKRREPEDEEK</sequence>
<feature type="compositionally biased region" description="Basic residues" evidence="1">
    <location>
        <begin position="52"/>
        <end position="64"/>
    </location>
</feature>
<evidence type="ECO:0000313" key="2">
    <source>
        <dbReference type="EMBL" id="GAA4628663.1"/>
    </source>
</evidence>
<dbReference type="Proteomes" id="UP001501442">
    <property type="component" value="Unassembled WGS sequence"/>
</dbReference>
<dbReference type="InterPro" id="IPR045684">
    <property type="entry name" value="DUF6191"/>
</dbReference>
<dbReference type="EMBL" id="BAABHK010000006">
    <property type="protein sequence ID" value="GAA4628663.1"/>
    <property type="molecule type" value="Genomic_DNA"/>
</dbReference>
<comment type="caution">
    <text evidence="2">The sequence shown here is derived from an EMBL/GenBank/DDBJ whole genome shotgun (WGS) entry which is preliminary data.</text>
</comment>
<gene>
    <name evidence="2" type="ORF">GCM10023196_045980</name>
</gene>
<dbReference type="Pfam" id="PF19690">
    <property type="entry name" value="DUF6191"/>
    <property type="match status" value="1"/>
</dbReference>
<feature type="region of interest" description="Disordered" evidence="1">
    <location>
        <begin position="32"/>
        <end position="163"/>
    </location>
</feature>
<keyword evidence="3" id="KW-1185">Reference proteome</keyword>
<reference evidence="3" key="1">
    <citation type="journal article" date="2019" name="Int. J. Syst. Evol. Microbiol.">
        <title>The Global Catalogue of Microorganisms (GCM) 10K type strain sequencing project: providing services to taxonomists for standard genome sequencing and annotation.</title>
        <authorList>
            <consortium name="The Broad Institute Genomics Platform"/>
            <consortium name="The Broad Institute Genome Sequencing Center for Infectious Disease"/>
            <person name="Wu L."/>
            <person name="Ma J."/>
        </authorList>
    </citation>
    <scope>NUCLEOTIDE SEQUENCE [LARGE SCALE GENOMIC DNA]</scope>
    <source>
        <strain evidence="3">JCM 17939</strain>
    </source>
</reference>
<evidence type="ECO:0000313" key="3">
    <source>
        <dbReference type="Proteomes" id="UP001501442"/>
    </source>
</evidence>
<accession>A0ABP8UBZ3</accession>
<organism evidence="2 3">
    <name type="scientific">Actinoallomurus vinaceus</name>
    <dbReference type="NCBI Taxonomy" id="1080074"/>
    <lineage>
        <taxon>Bacteria</taxon>
        <taxon>Bacillati</taxon>
        <taxon>Actinomycetota</taxon>
        <taxon>Actinomycetes</taxon>
        <taxon>Streptosporangiales</taxon>
        <taxon>Thermomonosporaceae</taxon>
        <taxon>Actinoallomurus</taxon>
    </lineage>
</organism>
<evidence type="ECO:0000256" key="1">
    <source>
        <dbReference type="SAM" id="MobiDB-lite"/>
    </source>
</evidence>
<protein>
    <submittedName>
        <fullName evidence="2">Uncharacterized protein</fullName>
    </submittedName>
</protein>
<name>A0ABP8UBZ3_9ACTN</name>
<proteinExistence type="predicted"/>